<dbReference type="EMBL" id="JPWV03001102">
    <property type="protein sequence ID" value="KAG2502611.1"/>
    <property type="molecule type" value="Genomic_DNA"/>
</dbReference>
<evidence type="ECO:0000256" key="2">
    <source>
        <dbReference type="ARBA" id="ARBA00010400"/>
    </source>
</evidence>
<dbReference type="AlphaFoldDB" id="A0A8T0LKD3"/>
<dbReference type="GO" id="GO:0005576">
    <property type="term" value="C:extracellular region"/>
    <property type="evidence" value="ECO:0007669"/>
    <property type="project" value="UniProtKB-SubCell"/>
</dbReference>
<gene>
    <name evidence="6" type="ORF">JM16_009701</name>
</gene>
<accession>A0A8T0LKD3</accession>
<evidence type="ECO:0000256" key="4">
    <source>
        <dbReference type="ARBA" id="ARBA00022729"/>
    </source>
</evidence>
<reference evidence="6" key="2">
    <citation type="submission" date="2020-06" db="EMBL/GenBank/DDBJ databases">
        <authorList>
            <person name="Studholme D.J."/>
        </authorList>
    </citation>
    <scope>NUCLEOTIDE SEQUENCE</scope>
    <source>
        <strain evidence="6">NZFS 2646</strain>
    </source>
</reference>
<feature type="signal peptide" evidence="5">
    <location>
        <begin position="1"/>
        <end position="22"/>
    </location>
</feature>
<evidence type="ECO:0000256" key="5">
    <source>
        <dbReference type="RuleBase" id="RU367124"/>
    </source>
</evidence>
<comment type="caution">
    <text evidence="6">The sequence shown here is derived from an EMBL/GenBank/DDBJ whole genome shotgun (WGS) entry which is preliminary data.</text>
</comment>
<comment type="domain">
    <text evidence="5">The RxLR-dEER motif acts to carry the protein into the host cell cytoplasm through binding to cell surface phosphatidylinositol-3-phosphate.</text>
</comment>
<evidence type="ECO:0000313" key="7">
    <source>
        <dbReference type="Proteomes" id="UP000785171"/>
    </source>
</evidence>
<organism evidence="6 7">
    <name type="scientific">Phytophthora kernoviae</name>
    <dbReference type="NCBI Taxonomy" id="325452"/>
    <lineage>
        <taxon>Eukaryota</taxon>
        <taxon>Sar</taxon>
        <taxon>Stramenopiles</taxon>
        <taxon>Oomycota</taxon>
        <taxon>Peronosporomycetes</taxon>
        <taxon>Peronosporales</taxon>
        <taxon>Peronosporaceae</taxon>
        <taxon>Phytophthora</taxon>
    </lineage>
</organism>
<comment type="subcellular location">
    <subcellularLocation>
        <location evidence="1 5">Secreted</location>
    </subcellularLocation>
</comment>
<comment type="similarity">
    <text evidence="2 5">Belongs to the RxLR effector family.</text>
</comment>
<evidence type="ECO:0000256" key="1">
    <source>
        <dbReference type="ARBA" id="ARBA00004613"/>
    </source>
</evidence>
<protein>
    <recommendedName>
        <fullName evidence="5">RxLR effector protein</fullName>
    </recommendedName>
</protein>
<evidence type="ECO:0000313" key="6">
    <source>
        <dbReference type="EMBL" id="KAG2502611.1"/>
    </source>
</evidence>
<dbReference type="Pfam" id="PF16810">
    <property type="entry name" value="RXLR"/>
    <property type="match status" value="1"/>
</dbReference>
<reference evidence="6" key="1">
    <citation type="journal article" date="2015" name="Genom Data">
        <title>Genome sequences of six Phytophthora species associated with forests in New Zealand.</title>
        <authorList>
            <person name="Studholme D.J."/>
            <person name="McDougal R.L."/>
            <person name="Sambles C."/>
            <person name="Hansen E."/>
            <person name="Hardy G."/>
            <person name="Grant M."/>
            <person name="Ganley R.J."/>
            <person name="Williams N.M."/>
        </authorList>
    </citation>
    <scope>NUCLEOTIDE SEQUENCE</scope>
    <source>
        <strain evidence="6">NZFS 2646</strain>
    </source>
</reference>
<comment type="function">
    <text evidence="5">Effector that suppresses plant defense responses during pathogen infection.</text>
</comment>
<feature type="chain" id="PRO_5035962532" description="RxLR effector protein" evidence="5">
    <location>
        <begin position="23"/>
        <end position="271"/>
    </location>
</feature>
<proteinExistence type="inferred from homology"/>
<dbReference type="Proteomes" id="UP000785171">
    <property type="component" value="Unassembled WGS sequence"/>
</dbReference>
<dbReference type="InterPro" id="IPR031825">
    <property type="entry name" value="RXLR"/>
</dbReference>
<evidence type="ECO:0000256" key="3">
    <source>
        <dbReference type="ARBA" id="ARBA00022525"/>
    </source>
</evidence>
<sequence>MRASVCYILLVVAATFLSDSEAMWKATHSNQVEAPQMTSAGLAQLMGADPSNGQGKRFLRTYKKEELDNSQDGEERALPTLPTLPKGMYSAIGGLYRNKADTKTLLKSYLASQDDAKTVAQKLGMLDSNKQIIFDSLNLDALVKADMKRILRLWLYEGSTVDDVAAALGISALARKQLSLDDPSMRALDLYQKMFTKANSNNGVVYVTINGARYNEFGATRYAYDHLIKKNVPAKDVKKMLRLAKLTPEEAQKAPTWPFWVKYQRMVKDFS</sequence>
<keyword evidence="4 5" id="KW-0732">Signal</keyword>
<keyword evidence="3 5" id="KW-0964">Secreted</keyword>
<name>A0A8T0LKD3_9STRA</name>